<gene>
    <name evidence="2" type="ORF">ACFSCY_27165</name>
</gene>
<dbReference type="RefSeq" id="WP_343983400.1">
    <property type="nucleotide sequence ID" value="NZ_BAAAJG010000016.1"/>
</dbReference>
<name>A0ABW4FU17_9PSEU</name>
<comment type="caution">
    <text evidence="2">The sequence shown here is derived from an EMBL/GenBank/DDBJ whole genome shotgun (WGS) entry which is preliminary data.</text>
</comment>
<evidence type="ECO:0000313" key="3">
    <source>
        <dbReference type="Proteomes" id="UP001597145"/>
    </source>
</evidence>
<evidence type="ECO:0000256" key="1">
    <source>
        <dbReference type="SAM" id="MobiDB-lite"/>
    </source>
</evidence>
<evidence type="ECO:0000313" key="2">
    <source>
        <dbReference type="EMBL" id="MFD1533111.1"/>
    </source>
</evidence>
<dbReference type="Proteomes" id="UP001597145">
    <property type="component" value="Unassembled WGS sequence"/>
</dbReference>
<proteinExistence type="predicted"/>
<protein>
    <submittedName>
        <fullName evidence="2">Uncharacterized protein</fullName>
    </submittedName>
</protein>
<sequence length="62" mass="6278">MSVTERGLRETGAWPDRADQLAAELIAALAEAAETSRSLRSGPGCGARPPASPGSGVTSSPR</sequence>
<organism evidence="2 3">
    <name type="scientific">Pseudonocardia aurantiaca</name>
    <dbReference type="NCBI Taxonomy" id="75290"/>
    <lineage>
        <taxon>Bacteria</taxon>
        <taxon>Bacillati</taxon>
        <taxon>Actinomycetota</taxon>
        <taxon>Actinomycetes</taxon>
        <taxon>Pseudonocardiales</taxon>
        <taxon>Pseudonocardiaceae</taxon>
        <taxon>Pseudonocardia</taxon>
    </lineage>
</organism>
<dbReference type="EMBL" id="JBHUCP010000023">
    <property type="protein sequence ID" value="MFD1533111.1"/>
    <property type="molecule type" value="Genomic_DNA"/>
</dbReference>
<keyword evidence="3" id="KW-1185">Reference proteome</keyword>
<reference evidence="3" key="1">
    <citation type="journal article" date="2019" name="Int. J. Syst. Evol. Microbiol.">
        <title>The Global Catalogue of Microorganisms (GCM) 10K type strain sequencing project: providing services to taxonomists for standard genome sequencing and annotation.</title>
        <authorList>
            <consortium name="The Broad Institute Genomics Platform"/>
            <consortium name="The Broad Institute Genome Sequencing Center for Infectious Disease"/>
            <person name="Wu L."/>
            <person name="Ma J."/>
        </authorList>
    </citation>
    <scope>NUCLEOTIDE SEQUENCE [LARGE SCALE GENOMIC DNA]</scope>
    <source>
        <strain evidence="3">JCM 12165</strain>
    </source>
</reference>
<accession>A0ABW4FU17</accession>
<feature type="region of interest" description="Disordered" evidence="1">
    <location>
        <begin position="32"/>
        <end position="62"/>
    </location>
</feature>